<evidence type="ECO:0000256" key="1">
    <source>
        <dbReference type="ARBA" id="ARBA00004613"/>
    </source>
</evidence>
<dbReference type="PANTHER" id="PTHR12147">
    <property type="entry name" value="METALLOPEPTIDASE M28 FAMILY MEMBER"/>
    <property type="match status" value="1"/>
</dbReference>
<name>A0ABU2YLZ2_9FLAO</name>
<dbReference type="InterPro" id="IPR045175">
    <property type="entry name" value="M28_fam"/>
</dbReference>
<dbReference type="EMBL" id="JAVRIA010000006">
    <property type="protein sequence ID" value="MDT0559141.1"/>
    <property type="molecule type" value="Genomic_DNA"/>
</dbReference>
<dbReference type="PANTHER" id="PTHR12147:SF26">
    <property type="entry name" value="PEPTIDASE M28 DOMAIN-CONTAINING PROTEIN"/>
    <property type="match status" value="1"/>
</dbReference>
<evidence type="ECO:0000256" key="2">
    <source>
        <dbReference type="ARBA" id="ARBA00022525"/>
    </source>
</evidence>
<dbReference type="CDD" id="cd00063">
    <property type="entry name" value="FN3"/>
    <property type="match status" value="1"/>
</dbReference>
<keyword evidence="2" id="KW-0964">Secreted</keyword>
<organism evidence="6 7">
    <name type="scientific">Microcosmobacter mediterraneus</name>
    <dbReference type="NCBI Taxonomy" id="3075607"/>
    <lineage>
        <taxon>Bacteria</taxon>
        <taxon>Pseudomonadati</taxon>
        <taxon>Bacteroidota</taxon>
        <taxon>Flavobacteriia</taxon>
        <taxon>Flavobacteriales</taxon>
        <taxon>Flavobacteriaceae</taxon>
        <taxon>Microcosmobacter</taxon>
    </lineage>
</organism>
<evidence type="ECO:0000313" key="7">
    <source>
        <dbReference type="Proteomes" id="UP001259492"/>
    </source>
</evidence>
<dbReference type="InterPro" id="IPR003961">
    <property type="entry name" value="FN3_dom"/>
</dbReference>
<dbReference type="Gene3D" id="2.60.40.10">
    <property type="entry name" value="Immunoglobulins"/>
    <property type="match status" value="1"/>
</dbReference>
<dbReference type="InterPro" id="IPR036116">
    <property type="entry name" value="FN3_sf"/>
</dbReference>
<keyword evidence="4" id="KW-0732">Signal</keyword>
<feature type="chain" id="PRO_5047454862" evidence="4">
    <location>
        <begin position="19"/>
        <end position="451"/>
    </location>
</feature>
<dbReference type="RefSeq" id="WP_311427907.1">
    <property type="nucleotide sequence ID" value="NZ_JAVRIA010000006.1"/>
</dbReference>
<keyword evidence="3" id="KW-0645">Protease</keyword>
<protein>
    <submittedName>
        <fullName evidence="6">M28 family metallopeptidase</fullName>
    </submittedName>
</protein>
<dbReference type="SUPFAM" id="SSF49265">
    <property type="entry name" value="Fibronectin type III"/>
    <property type="match status" value="1"/>
</dbReference>
<evidence type="ECO:0000313" key="6">
    <source>
        <dbReference type="EMBL" id="MDT0559141.1"/>
    </source>
</evidence>
<evidence type="ECO:0000256" key="4">
    <source>
        <dbReference type="SAM" id="SignalP"/>
    </source>
</evidence>
<feature type="domain" description="Peptidase M28" evidence="5">
    <location>
        <begin position="111"/>
        <end position="218"/>
    </location>
</feature>
<keyword evidence="3" id="KW-0482">Metalloprotease</keyword>
<comment type="caution">
    <text evidence="6">The sequence shown here is derived from an EMBL/GenBank/DDBJ whole genome shotgun (WGS) entry which is preliminary data.</text>
</comment>
<dbReference type="Gene3D" id="3.40.630.10">
    <property type="entry name" value="Zn peptidases"/>
    <property type="match status" value="1"/>
</dbReference>
<sequence length="451" mass="50486">MNKLIVLFILGISISTAAQTDTKIYDIIDAVSEERLRNDVKTLADFGTRHTLSDTLSETRGIGAARRWIKSEFDKISKDCNNCLEVFYQKDLVEKSTEPFARIFRDVWVVNVVAIQRGTKYPNRFVIMSGDIDSRISDPNNYTDDSPGANDNATGMAGAIEAARVLSKYKFENSIIYVGLSGEEQGLYGGKGLANYAKQNNWDIIGVLNNDMIGNIEGVDGVIDNRTFRIFSEPVTTDETDATKLARQARARRFYGGEVDGISRQLARYVYKTTKTYMPEMSPMMVYRLDRFGRGGHHRPFCDLGFAGIRIMEAHENYTQQHQDIRTEDGIAYGDTFEHVNFPYCKKLTAVNAITMASLASAPPSPKDVGIGGIVEASAKFQWSKVDGAKGYKIYWRDTTSPTWDHSRYVGDVTEFTLDGIVIDNFFFGVAAVGNNSHESLVVFPNQIFRN</sequence>
<dbReference type="Pfam" id="PF04389">
    <property type="entry name" value="Peptidase_M28"/>
    <property type="match status" value="1"/>
</dbReference>
<dbReference type="InterPro" id="IPR013783">
    <property type="entry name" value="Ig-like_fold"/>
</dbReference>
<evidence type="ECO:0000256" key="3">
    <source>
        <dbReference type="ARBA" id="ARBA00023049"/>
    </source>
</evidence>
<feature type="signal peptide" evidence="4">
    <location>
        <begin position="1"/>
        <end position="18"/>
    </location>
</feature>
<accession>A0ABU2YLZ2</accession>
<gene>
    <name evidence="6" type="ORF">RM697_10800</name>
</gene>
<dbReference type="Proteomes" id="UP001259492">
    <property type="component" value="Unassembled WGS sequence"/>
</dbReference>
<comment type="subcellular location">
    <subcellularLocation>
        <location evidence="1">Secreted</location>
    </subcellularLocation>
</comment>
<keyword evidence="7" id="KW-1185">Reference proteome</keyword>
<reference evidence="6 7" key="1">
    <citation type="submission" date="2023-09" db="EMBL/GenBank/DDBJ databases">
        <authorList>
            <person name="Rey-Velasco X."/>
        </authorList>
    </citation>
    <scope>NUCLEOTIDE SEQUENCE [LARGE SCALE GENOMIC DNA]</scope>
    <source>
        <strain evidence="6 7">W332</strain>
    </source>
</reference>
<dbReference type="InterPro" id="IPR007484">
    <property type="entry name" value="Peptidase_M28"/>
</dbReference>
<keyword evidence="3" id="KW-0378">Hydrolase</keyword>
<evidence type="ECO:0000259" key="5">
    <source>
        <dbReference type="Pfam" id="PF04389"/>
    </source>
</evidence>
<proteinExistence type="predicted"/>
<dbReference type="SUPFAM" id="SSF53187">
    <property type="entry name" value="Zn-dependent exopeptidases"/>
    <property type="match status" value="1"/>
</dbReference>